<dbReference type="STRING" id="1121416.SAMN02745220_00289"/>
<dbReference type="SUPFAM" id="SSF51649">
    <property type="entry name" value="RuBisCo, C-terminal domain"/>
    <property type="match status" value="1"/>
</dbReference>
<dbReference type="GO" id="GO:0000287">
    <property type="term" value="F:magnesium ion binding"/>
    <property type="evidence" value="ECO:0007669"/>
    <property type="project" value="InterPro"/>
</dbReference>
<dbReference type="PANTHER" id="PTHR42704">
    <property type="entry name" value="RIBULOSE BISPHOSPHATE CARBOXYLASE"/>
    <property type="match status" value="1"/>
</dbReference>
<sequence length="438" mass="46507">MPTEQIIAEYLVETPLPIEKVAAVMAGEQSCGTFTRVAGETDELRSRAAATVMEIELLDIVTDPSLESQYLQRKGLNGPFQRARVTIGFPQANVGTNLTALAATVGGNLFDIGEVSGLRLEAVYLPASFRSHFAMPVKGVAGTREVLGVYDRPLFGTIIKPNLGMSPEQTGDLVATLCDAGADFIKDDEVCASPDHAPLAARVKAVMARVRDFREKTGRNILIAFNISDETDAMRRHAELVQAEGGNCVMASLNWCGLAALQSLRASTDLIIHGHRNGFGSMSRHPLLGFGYHAYQTLYRLCGLDHLHVHGIGGKFCNPADEVAASGLQCLKPLTTNGPETDKVMPVFSSGQWAGNIATTYEALHQSSDFLFLAGGGILAHPDGPAAGVASLRQGWEALCAGMSVEEYGATRPELAKALSFFGEKNSPSPVAPGAGPA</sequence>
<dbReference type="RefSeq" id="WP_073611641.1">
    <property type="nucleotide sequence ID" value="NZ_FRFE01000001.1"/>
</dbReference>
<evidence type="ECO:0000256" key="4">
    <source>
        <dbReference type="RuleBase" id="RU003834"/>
    </source>
</evidence>
<dbReference type="PROSITE" id="PS00157">
    <property type="entry name" value="RUBISCO_LARGE"/>
    <property type="match status" value="1"/>
</dbReference>
<dbReference type="EMBL" id="FRFE01000001">
    <property type="protein sequence ID" value="SHO43090.1"/>
    <property type="molecule type" value="Genomic_DNA"/>
</dbReference>
<dbReference type="InterPro" id="IPR036376">
    <property type="entry name" value="RuBisCO_lsu_C_sf"/>
</dbReference>
<dbReference type="Pfam" id="PF02788">
    <property type="entry name" value="RuBisCO_large_N"/>
    <property type="match status" value="1"/>
</dbReference>
<reference evidence="7 8" key="1">
    <citation type="submission" date="2016-12" db="EMBL/GenBank/DDBJ databases">
        <authorList>
            <person name="Song W.-J."/>
            <person name="Kurnit D.M."/>
        </authorList>
    </citation>
    <scope>NUCLEOTIDE SEQUENCE [LARGE SCALE GENOMIC DNA]</scope>
    <source>
        <strain evidence="7 8">DSM 18488</strain>
    </source>
</reference>
<dbReference type="SFLD" id="SFLDS00014">
    <property type="entry name" value="RuBisCO"/>
    <property type="match status" value="1"/>
</dbReference>
<evidence type="ECO:0000259" key="6">
    <source>
        <dbReference type="Pfam" id="PF02788"/>
    </source>
</evidence>
<keyword evidence="2" id="KW-0479">Metal-binding</keyword>
<protein>
    <submittedName>
        <fullName evidence="7">Ribulose-bisphosphate carboxylase large chain</fullName>
    </submittedName>
</protein>
<evidence type="ECO:0000256" key="2">
    <source>
        <dbReference type="ARBA" id="ARBA00022723"/>
    </source>
</evidence>
<organism evidence="7 8">
    <name type="scientific">Desulfopila aestuarii DSM 18488</name>
    <dbReference type="NCBI Taxonomy" id="1121416"/>
    <lineage>
        <taxon>Bacteria</taxon>
        <taxon>Pseudomonadati</taxon>
        <taxon>Thermodesulfobacteriota</taxon>
        <taxon>Desulfobulbia</taxon>
        <taxon>Desulfobulbales</taxon>
        <taxon>Desulfocapsaceae</taxon>
        <taxon>Desulfopila</taxon>
    </lineage>
</organism>
<name>A0A1M7XWI3_9BACT</name>
<evidence type="ECO:0000313" key="8">
    <source>
        <dbReference type="Proteomes" id="UP000184603"/>
    </source>
</evidence>
<dbReference type="Gene3D" id="3.30.70.150">
    <property type="entry name" value="RuBisCO large subunit, N-terminal domain"/>
    <property type="match status" value="1"/>
</dbReference>
<comment type="cofactor">
    <cofactor evidence="1">
        <name>Mg(2+)</name>
        <dbReference type="ChEBI" id="CHEBI:18420"/>
    </cofactor>
</comment>
<feature type="domain" description="Ribulose bisphosphate carboxylase large subunit C-terminal" evidence="5">
    <location>
        <begin position="139"/>
        <end position="422"/>
    </location>
</feature>
<dbReference type="AlphaFoldDB" id="A0A1M7XWI3"/>
<feature type="domain" description="Ribulose bisphosphate carboxylase large subunit ferrodoxin-like N-terminal" evidence="6">
    <location>
        <begin position="5"/>
        <end position="128"/>
    </location>
</feature>
<evidence type="ECO:0000259" key="5">
    <source>
        <dbReference type="Pfam" id="PF00016"/>
    </source>
</evidence>
<dbReference type="Gene3D" id="3.20.20.110">
    <property type="entry name" value="Ribulose bisphosphate carboxylase, large subunit, C-terminal domain"/>
    <property type="match status" value="1"/>
</dbReference>
<dbReference type="InterPro" id="IPR017443">
    <property type="entry name" value="RuBisCO_lsu_fd_N"/>
</dbReference>
<evidence type="ECO:0000256" key="3">
    <source>
        <dbReference type="ARBA" id="ARBA00022842"/>
    </source>
</evidence>
<keyword evidence="3" id="KW-0460">Magnesium</keyword>
<dbReference type="GO" id="GO:0016984">
    <property type="term" value="F:ribulose-bisphosphate carboxylase activity"/>
    <property type="evidence" value="ECO:0007669"/>
    <property type="project" value="InterPro"/>
</dbReference>
<dbReference type="PANTHER" id="PTHR42704:SF17">
    <property type="entry name" value="RIBULOSE BISPHOSPHATE CARBOXYLASE LARGE CHAIN"/>
    <property type="match status" value="1"/>
</dbReference>
<gene>
    <name evidence="7" type="ORF">SAMN02745220_00289</name>
</gene>
<evidence type="ECO:0000313" key="7">
    <source>
        <dbReference type="EMBL" id="SHO43090.1"/>
    </source>
</evidence>
<keyword evidence="8" id="KW-1185">Reference proteome</keyword>
<dbReference type="GO" id="GO:0015977">
    <property type="term" value="P:carbon fixation"/>
    <property type="evidence" value="ECO:0007669"/>
    <property type="project" value="InterPro"/>
</dbReference>
<dbReference type="OrthoDB" id="9764279at2"/>
<dbReference type="InterPro" id="IPR036422">
    <property type="entry name" value="RuBisCO_lsu_N_sf"/>
</dbReference>
<dbReference type="InterPro" id="IPR000685">
    <property type="entry name" value="RuBisCO_lsu_C"/>
</dbReference>
<dbReference type="SUPFAM" id="SSF54966">
    <property type="entry name" value="RuBisCO, large subunit, small (N-terminal) domain"/>
    <property type="match status" value="1"/>
</dbReference>
<dbReference type="Proteomes" id="UP000184603">
    <property type="component" value="Unassembled WGS sequence"/>
</dbReference>
<evidence type="ECO:0000256" key="1">
    <source>
        <dbReference type="ARBA" id="ARBA00001946"/>
    </source>
</evidence>
<comment type="similarity">
    <text evidence="4">Belongs to the RuBisCO large chain family.</text>
</comment>
<dbReference type="InterPro" id="IPR033966">
    <property type="entry name" value="RuBisCO"/>
</dbReference>
<dbReference type="InterPro" id="IPR020878">
    <property type="entry name" value="RuBisCo_large_chain_AS"/>
</dbReference>
<dbReference type="SFLD" id="SFLDG00301">
    <property type="entry name" value="RuBisCO-like_proteins"/>
    <property type="match status" value="1"/>
</dbReference>
<accession>A0A1M7XWI3</accession>
<proteinExistence type="inferred from homology"/>
<dbReference type="Pfam" id="PF00016">
    <property type="entry name" value="RuBisCO_large"/>
    <property type="match status" value="1"/>
</dbReference>